<evidence type="ECO:0000256" key="7">
    <source>
        <dbReference type="ARBA" id="ARBA00047599"/>
    </source>
</evidence>
<feature type="domain" description="FAD/NAD(P)-binding" evidence="8">
    <location>
        <begin position="10"/>
        <end position="96"/>
    </location>
</feature>
<proteinExistence type="inferred from homology"/>
<dbReference type="PANTHER" id="PTHR43706">
    <property type="entry name" value="NADH DEHYDROGENASE"/>
    <property type="match status" value="1"/>
</dbReference>
<evidence type="ECO:0000313" key="10">
    <source>
        <dbReference type="Proteomes" id="UP001055453"/>
    </source>
</evidence>
<dbReference type="InterPro" id="IPR023753">
    <property type="entry name" value="FAD/NAD-binding_dom"/>
</dbReference>
<dbReference type="EC" id="1.6.5.9" evidence="2"/>
<comment type="catalytic activity">
    <reaction evidence="7">
        <text>a quinone + NADH + H(+) = a quinol + NAD(+)</text>
        <dbReference type="Rhea" id="RHEA:46160"/>
        <dbReference type="ChEBI" id="CHEBI:15378"/>
        <dbReference type="ChEBI" id="CHEBI:24646"/>
        <dbReference type="ChEBI" id="CHEBI:57540"/>
        <dbReference type="ChEBI" id="CHEBI:57945"/>
        <dbReference type="ChEBI" id="CHEBI:132124"/>
        <dbReference type="EC" id="1.6.5.9"/>
    </reaction>
</comment>
<dbReference type="Proteomes" id="UP001055453">
    <property type="component" value="Chromosome"/>
</dbReference>
<evidence type="ECO:0000256" key="2">
    <source>
        <dbReference type="ARBA" id="ARBA00012637"/>
    </source>
</evidence>
<protein>
    <recommendedName>
        <fullName evidence="2">NADH:ubiquinone reductase (non-electrogenic)</fullName>
        <ecNumber evidence="2">1.6.5.9</ecNumber>
    </recommendedName>
</protein>
<gene>
    <name evidence="9" type="ORF">ANSO36C_55300</name>
</gene>
<keyword evidence="10" id="KW-1185">Reference proteome</keyword>
<evidence type="ECO:0000256" key="1">
    <source>
        <dbReference type="ARBA" id="ARBA00005272"/>
    </source>
</evidence>
<dbReference type="InterPro" id="IPR045024">
    <property type="entry name" value="NDH-2"/>
</dbReference>
<comment type="similarity">
    <text evidence="1">Belongs to the NADH dehydrogenase family.</text>
</comment>
<dbReference type="Gene3D" id="3.50.50.100">
    <property type="match status" value="1"/>
</dbReference>
<keyword evidence="6" id="KW-0520">NAD</keyword>
<evidence type="ECO:0000256" key="3">
    <source>
        <dbReference type="ARBA" id="ARBA00022630"/>
    </source>
</evidence>
<evidence type="ECO:0000256" key="5">
    <source>
        <dbReference type="ARBA" id="ARBA00023002"/>
    </source>
</evidence>
<keyword evidence="3" id="KW-0285">Flavoprotein</keyword>
<dbReference type="InterPro" id="IPR036188">
    <property type="entry name" value="FAD/NAD-bd_sf"/>
</dbReference>
<dbReference type="PANTHER" id="PTHR43706:SF47">
    <property type="entry name" value="EXTERNAL NADH-UBIQUINONE OXIDOREDUCTASE 1, MITOCHONDRIAL-RELATED"/>
    <property type="match status" value="1"/>
</dbReference>
<dbReference type="SUPFAM" id="SSF51905">
    <property type="entry name" value="FAD/NAD(P)-binding domain"/>
    <property type="match status" value="1"/>
</dbReference>
<evidence type="ECO:0000313" key="9">
    <source>
        <dbReference type="EMBL" id="BDI19728.1"/>
    </source>
</evidence>
<evidence type="ECO:0000256" key="4">
    <source>
        <dbReference type="ARBA" id="ARBA00022827"/>
    </source>
</evidence>
<evidence type="ECO:0000256" key="6">
    <source>
        <dbReference type="ARBA" id="ARBA00023027"/>
    </source>
</evidence>
<keyword evidence="5" id="KW-0560">Oxidoreductase</keyword>
<accession>A0ABM7Z932</accession>
<organism evidence="9 10">
    <name type="scientific">Nostoc cf. commune SO-36</name>
    <dbReference type="NCBI Taxonomy" id="449208"/>
    <lineage>
        <taxon>Bacteria</taxon>
        <taxon>Bacillati</taxon>
        <taxon>Cyanobacteriota</taxon>
        <taxon>Cyanophyceae</taxon>
        <taxon>Nostocales</taxon>
        <taxon>Nostocaceae</taxon>
        <taxon>Nostoc</taxon>
    </lineage>
</organism>
<name>A0ABM7Z932_NOSCO</name>
<dbReference type="Pfam" id="PF07992">
    <property type="entry name" value="Pyr_redox_2"/>
    <property type="match status" value="1"/>
</dbReference>
<evidence type="ECO:0000259" key="8">
    <source>
        <dbReference type="Pfam" id="PF07992"/>
    </source>
</evidence>
<sequence length="121" mass="13200">MTNIEGDIVTFKQDNEFTEIASKTILWAAGVQGSPMGKVLKETTGVECDFSGRVIVEPDLSIEGYDNIFVIGDLANFSHQDAKPLPGVAPVAKQQGEYVGKLIQRRLQGKTFARISLQRCG</sequence>
<reference evidence="9" key="1">
    <citation type="submission" date="2022-04" db="EMBL/GenBank/DDBJ databases">
        <title>Complete genome sequence of a cyanobacterium, Nostoc sp. SO-36, isolated in Antarctica.</title>
        <authorList>
            <person name="Kanesaki Y."/>
            <person name="Effendi D."/>
            <person name="Sakamoto T."/>
            <person name="Ohtani S."/>
            <person name="Awai K."/>
        </authorList>
    </citation>
    <scope>NUCLEOTIDE SEQUENCE</scope>
    <source>
        <strain evidence="9">SO-36</strain>
    </source>
</reference>
<keyword evidence="4" id="KW-0274">FAD</keyword>
<dbReference type="EMBL" id="AP025732">
    <property type="protein sequence ID" value="BDI19728.1"/>
    <property type="molecule type" value="Genomic_DNA"/>
</dbReference>